<comment type="caution">
    <text evidence="7">The sequence shown here is derived from an EMBL/GenBank/DDBJ whole genome shotgun (WGS) entry which is preliminary data.</text>
</comment>
<keyword evidence="2 5" id="KW-0132">Cell division</keyword>
<keyword evidence="1 5" id="KW-0963">Cytoplasm</keyword>
<evidence type="ECO:0000313" key="6">
    <source>
        <dbReference type="EMBL" id="MDB7082288.1"/>
    </source>
</evidence>
<dbReference type="AlphaFoldDB" id="A0A3E3EGD7"/>
<dbReference type="PIRSF" id="PIRSF019345">
    <property type="entry name" value="ScpB"/>
    <property type="match status" value="1"/>
</dbReference>
<organism evidence="7 8">
    <name type="scientific">Thomasclavelia ramosa</name>
    <dbReference type="NCBI Taxonomy" id="1547"/>
    <lineage>
        <taxon>Bacteria</taxon>
        <taxon>Bacillati</taxon>
        <taxon>Bacillota</taxon>
        <taxon>Erysipelotrichia</taxon>
        <taxon>Erysipelotrichales</taxon>
        <taxon>Coprobacillaceae</taxon>
        <taxon>Thomasclavelia</taxon>
    </lineage>
</organism>
<name>A0A3E3EGD7_9FIRM</name>
<dbReference type="GeneID" id="64195309"/>
<comment type="subcellular location">
    <subcellularLocation>
        <location evidence="5">Cytoplasm</location>
    </subcellularLocation>
    <text evidence="5">Associated with two foci at the outer edges of the nucleoid region in young cells, and at four foci within both cell halves in older cells.</text>
</comment>
<accession>A0A3E3EGD7</accession>
<evidence type="ECO:0000256" key="3">
    <source>
        <dbReference type="ARBA" id="ARBA00022829"/>
    </source>
</evidence>
<dbReference type="Proteomes" id="UP001211987">
    <property type="component" value="Unassembled WGS sequence"/>
</dbReference>
<dbReference type="GO" id="GO:0006260">
    <property type="term" value="P:DNA replication"/>
    <property type="evidence" value="ECO:0007669"/>
    <property type="project" value="UniProtKB-UniRule"/>
</dbReference>
<keyword evidence="4 5" id="KW-0131">Cell cycle</keyword>
<dbReference type="InterPro" id="IPR036390">
    <property type="entry name" value="WH_DNA-bd_sf"/>
</dbReference>
<dbReference type="EMBL" id="JAQLKE010000001">
    <property type="protein sequence ID" value="MDB7082288.1"/>
    <property type="molecule type" value="Genomic_DNA"/>
</dbReference>
<dbReference type="EMBL" id="QUSL01000002">
    <property type="protein sequence ID" value="RGD86963.1"/>
    <property type="molecule type" value="Genomic_DNA"/>
</dbReference>
<proteinExistence type="inferred from homology"/>
<comment type="function">
    <text evidence="5">Participates in chromosomal partition during cell division. May act via the formation of a condensin-like complex containing Smc and ScpA that pull DNA away from mid-cell into both cell halves.</text>
</comment>
<dbReference type="GO" id="GO:0005737">
    <property type="term" value="C:cytoplasm"/>
    <property type="evidence" value="ECO:0007669"/>
    <property type="project" value="UniProtKB-SubCell"/>
</dbReference>
<dbReference type="InterPro" id="IPR005234">
    <property type="entry name" value="ScpB_csome_segregation"/>
</dbReference>
<dbReference type="GO" id="GO:0051301">
    <property type="term" value="P:cell division"/>
    <property type="evidence" value="ECO:0007669"/>
    <property type="project" value="UniProtKB-KW"/>
</dbReference>
<evidence type="ECO:0000256" key="2">
    <source>
        <dbReference type="ARBA" id="ARBA00022618"/>
    </source>
</evidence>
<evidence type="ECO:0000313" key="7">
    <source>
        <dbReference type="EMBL" id="RGD86963.1"/>
    </source>
</evidence>
<comment type="similarity">
    <text evidence="5">Belongs to the ScpB family.</text>
</comment>
<evidence type="ECO:0000256" key="1">
    <source>
        <dbReference type="ARBA" id="ARBA00022490"/>
    </source>
</evidence>
<keyword evidence="3 5" id="KW-0159">Chromosome partition</keyword>
<dbReference type="RefSeq" id="WP_003536598.1">
    <property type="nucleotide sequence ID" value="NZ_AP031443.1"/>
</dbReference>
<dbReference type="Pfam" id="PF04079">
    <property type="entry name" value="SMC_ScpB"/>
    <property type="match status" value="1"/>
</dbReference>
<dbReference type="SUPFAM" id="SSF46785">
    <property type="entry name" value="Winged helix' DNA-binding domain"/>
    <property type="match status" value="2"/>
</dbReference>
<sequence length="204" mass="22631">MEQNNYLDIIEGMLYLAGDDGVDIKQVAGVLEISKKEATLLMDQFTEIYGNKALKGIVLVNFGGRYKLATNADYFIYYQKMVEQSSASLSNAALETLAIIAYNQPITRAGVEDIRGVGCDAMIRKLVAKALIKEVGREDTPGMPILYGVTDEFMDTFGLTTLEELPDLADIVEVDEQEDIFATRYREDTSDDISKAESELNETV</sequence>
<gene>
    <name evidence="5 7" type="primary">scpB</name>
    <name evidence="7" type="ORF">DXB93_02010</name>
    <name evidence="6" type="ORF">PM738_00620</name>
</gene>
<dbReference type="Proteomes" id="UP000261032">
    <property type="component" value="Unassembled WGS sequence"/>
</dbReference>
<dbReference type="PANTHER" id="PTHR34298:SF2">
    <property type="entry name" value="SEGREGATION AND CONDENSATION PROTEIN B"/>
    <property type="match status" value="1"/>
</dbReference>
<evidence type="ECO:0000256" key="4">
    <source>
        <dbReference type="ARBA" id="ARBA00023306"/>
    </source>
</evidence>
<protein>
    <recommendedName>
        <fullName evidence="5">Segregation and condensation protein B</fullName>
    </recommendedName>
</protein>
<reference evidence="6" key="2">
    <citation type="submission" date="2023-01" db="EMBL/GenBank/DDBJ databases">
        <title>Human gut microbiome strain richness.</title>
        <authorList>
            <person name="Chen-Liaw A."/>
        </authorList>
    </citation>
    <scope>NUCLEOTIDE SEQUENCE</scope>
    <source>
        <strain evidence="6">1001217st2_G6_1001217B_191108</strain>
    </source>
</reference>
<dbReference type="InterPro" id="IPR036388">
    <property type="entry name" value="WH-like_DNA-bd_sf"/>
</dbReference>
<comment type="subunit">
    <text evidence="5">Homodimer. Homodimerization may be required to stabilize the binding of ScpA to the Smc head domains. Component of a cohesin-like complex composed of ScpA, ScpB and the Smc homodimer, in which ScpA and ScpB bind to the head domain of Smc. The presence of the three proteins is required for the association of the complex with DNA.</text>
</comment>
<evidence type="ECO:0000313" key="8">
    <source>
        <dbReference type="Proteomes" id="UP000261032"/>
    </source>
</evidence>
<dbReference type="GO" id="GO:0051304">
    <property type="term" value="P:chromosome separation"/>
    <property type="evidence" value="ECO:0007669"/>
    <property type="project" value="InterPro"/>
</dbReference>
<dbReference type="Gene3D" id="1.10.10.10">
    <property type="entry name" value="Winged helix-like DNA-binding domain superfamily/Winged helix DNA-binding domain"/>
    <property type="match status" value="2"/>
</dbReference>
<dbReference type="NCBIfam" id="TIGR00281">
    <property type="entry name" value="SMC-Scp complex subunit ScpB"/>
    <property type="match status" value="1"/>
</dbReference>
<evidence type="ECO:0000256" key="5">
    <source>
        <dbReference type="HAMAP-Rule" id="MF_01804"/>
    </source>
</evidence>
<dbReference type="PANTHER" id="PTHR34298">
    <property type="entry name" value="SEGREGATION AND CONDENSATION PROTEIN B"/>
    <property type="match status" value="1"/>
</dbReference>
<reference evidence="7 8" key="1">
    <citation type="submission" date="2018-08" db="EMBL/GenBank/DDBJ databases">
        <title>A genome reference for cultivated species of the human gut microbiota.</title>
        <authorList>
            <person name="Zou Y."/>
            <person name="Xue W."/>
            <person name="Luo G."/>
        </authorList>
    </citation>
    <scope>NUCLEOTIDE SEQUENCE [LARGE SCALE GENOMIC DNA]</scope>
    <source>
        <strain evidence="7 8">OM06-4</strain>
    </source>
</reference>
<dbReference type="HAMAP" id="MF_01804">
    <property type="entry name" value="ScpB"/>
    <property type="match status" value="1"/>
</dbReference>